<dbReference type="EMBL" id="HBHW01013197">
    <property type="protein sequence ID" value="CAE0042357.1"/>
    <property type="molecule type" value="Transcribed_RNA"/>
</dbReference>
<organism evidence="3">
    <name type="scientific">Rhodosorus marinus</name>
    <dbReference type="NCBI Taxonomy" id="101924"/>
    <lineage>
        <taxon>Eukaryota</taxon>
        <taxon>Rhodophyta</taxon>
        <taxon>Stylonematophyceae</taxon>
        <taxon>Stylonematales</taxon>
        <taxon>Stylonemataceae</taxon>
        <taxon>Rhodosorus</taxon>
    </lineage>
</organism>
<name>A0A7S3EC49_9RHOD</name>
<feature type="compositionally biased region" description="Basic residues" evidence="1">
    <location>
        <begin position="291"/>
        <end position="300"/>
    </location>
</feature>
<sequence>MFSGVSHHVIPERRGADGLLHQNVSNVDIRSEQLSDHVTAEIRKRIHRKALKSPSMSGPALFFLLFIPILSVSVAVVMNVETSMRFTGSHLVLLGSVCMLVVFVGFSLSSLILHSEMNMFLMLHYAKLLLLLIISFGVTVGIAGLQAFVNVELKQTSQFFALLSIAVHYCLCAWRPLYSNQPPRMYISYYLIYESILCAVIYENSKGLGLSRKLVKFLEHWEWVAKSEDGDGWPPPIVMIFNFVAQLRRMAARKLSRKKSVGGKYRPVLPVKTLDAWNDSGRDWDVPEAHQRRRRKKATR</sequence>
<keyword evidence="2" id="KW-0472">Membrane</keyword>
<keyword evidence="2" id="KW-1133">Transmembrane helix</keyword>
<protein>
    <submittedName>
        <fullName evidence="3">Uncharacterized protein</fullName>
    </submittedName>
</protein>
<keyword evidence="2" id="KW-0812">Transmembrane</keyword>
<feature type="region of interest" description="Disordered" evidence="1">
    <location>
        <begin position="277"/>
        <end position="300"/>
    </location>
</feature>
<feature type="transmembrane region" description="Helical" evidence="2">
    <location>
        <begin position="58"/>
        <end position="78"/>
    </location>
</feature>
<evidence type="ECO:0000256" key="2">
    <source>
        <dbReference type="SAM" id="Phobius"/>
    </source>
</evidence>
<evidence type="ECO:0000313" key="3">
    <source>
        <dbReference type="EMBL" id="CAE0042357.1"/>
    </source>
</evidence>
<proteinExistence type="predicted"/>
<feature type="transmembrane region" description="Helical" evidence="2">
    <location>
        <begin position="90"/>
        <end position="113"/>
    </location>
</feature>
<dbReference type="AlphaFoldDB" id="A0A7S3EC49"/>
<feature type="compositionally biased region" description="Basic and acidic residues" evidence="1">
    <location>
        <begin position="280"/>
        <end position="290"/>
    </location>
</feature>
<accession>A0A7S3EC49</accession>
<reference evidence="3" key="1">
    <citation type="submission" date="2021-01" db="EMBL/GenBank/DDBJ databases">
        <authorList>
            <person name="Corre E."/>
            <person name="Pelletier E."/>
            <person name="Niang G."/>
            <person name="Scheremetjew M."/>
            <person name="Finn R."/>
            <person name="Kale V."/>
            <person name="Holt S."/>
            <person name="Cochrane G."/>
            <person name="Meng A."/>
            <person name="Brown T."/>
            <person name="Cohen L."/>
        </authorList>
    </citation>
    <scope>NUCLEOTIDE SEQUENCE</scope>
    <source>
        <strain evidence="3">CCMP 769</strain>
    </source>
</reference>
<gene>
    <name evidence="3" type="ORF">RMAR00112_LOCUS10322</name>
</gene>
<feature type="transmembrane region" description="Helical" evidence="2">
    <location>
        <begin position="125"/>
        <end position="149"/>
    </location>
</feature>
<evidence type="ECO:0000256" key="1">
    <source>
        <dbReference type="SAM" id="MobiDB-lite"/>
    </source>
</evidence>